<proteinExistence type="predicted"/>
<keyword evidence="3" id="KW-1185">Reference proteome</keyword>
<feature type="region of interest" description="Disordered" evidence="1">
    <location>
        <begin position="31"/>
        <end position="102"/>
    </location>
</feature>
<organism evidence="2 3">
    <name type="scientific">Dissostichus eleginoides</name>
    <name type="common">Patagonian toothfish</name>
    <name type="synonym">Dissostichus amissus</name>
    <dbReference type="NCBI Taxonomy" id="100907"/>
    <lineage>
        <taxon>Eukaryota</taxon>
        <taxon>Metazoa</taxon>
        <taxon>Chordata</taxon>
        <taxon>Craniata</taxon>
        <taxon>Vertebrata</taxon>
        <taxon>Euteleostomi</taxon>
        <taxon>Actinopterygii</taxon>
        <taxon>Neopterygii</taxon>
        <taxon>Teleostei</taxon>
        <taxon>Neoteleostei</taxon>
        <taxon>Acanthomorphata</taxon>
        <taxon>Eupercaria</taxon>
        <taxon>Perciformes</taxon>
        <taxon>Notothenioidei</taxon>
        <taxon>Nototheniidae</taxon>
        <taxon>Dissostichus</taxon>
    </lineage>
</organism>
<feature type="compositionally biased region" description="Basic and acidic residues" evidence="1">
    <location>
        <begin position="31"/>
        <end position="49"/>
    </location>
</feature>
<reference evidence="2" key="1">
    <citation type="submission" date="2023-04" db="EMBL/GenBank/DDBJ databases">
        <title>Chromosome-level genome of Chaenocephalus aceratus.</title>
        <authorList>
            <person name="Park H."/>
        </authorList>
    </citation>
    <scope>NUCLEOTIDE SEQUENCE</scope>
    <source>
        <strain evidence="2">DE</strain>
        <tissue evidence="2">Muscle</tissue>
    </source>
</reference>
<evidence type="ECO:0000313" key="2">
    <source>
        <dbReference type="EMBL" id="KAK1877351.1"/>
    </source>
</evidence>
<accession>A0AAD9B657</accession>
<dbReference type="AlphaFoldDB" id="A0AAD9B657"/>
<dbReference type="EMBL" id="JASDAP010000027">
    <property type="protein sequence ID" value="KAK1877351.1"/>
    <property type="molecule type" value="Genomic_DNA"/>
</dbReference>
<comment type="caution">
    <text evidence="2">The sequence shown here is derived from an EMBL/GenBank/DDBJ whole genome shotgun (WGS) entry which is preliminary data.</text>
</comment>
<gene>
    <name evidence="2" type="ORF">KUDE01_002662</name>
</gene>
<evidence type="ECO:0000256" key="1">
    <source>
        <dbReference type="SAM" id="MobiDB-lite"/>
    </source>
</evidence>
<sequence>MRELNKPDYSYLKDKPEEVCATVKEERVVENTEHMRTYEEEWTGEEHLPVDPVPAECEQEDLMWQEERPVVPQTTSGHPSDDQASQPQARKSTRERKTTQRFTYDSLGQPYQPQTVCNTVGAYGSPSMPFWEMNTHPMTYHTPFRTLPYTTSYQTIPYTPAMQYTTPLFVY</sequence>
<evidence type="ECO:0000313" key="3">
    <source>
        <dbReference type="Proteomes" id="UP001228049"/>
    </source>
</evidence>
<name>A0AAD9B657_DISEL</name>
<protein>
    <submittedName>
        <fullName evidence="2">SpoIVD-associated factor A</fullName>
    </submittedName>
</protein>
<dbReference type="Proteomes" id="UP001228049">
    <property type="component" value="Unassembled WGS sequence"/>
</dbReference>
<feature type="compositionally biased region" description="Polar residues" evidence="1">
    <location>
        <begin position="72"/>
        <end position="90"/>
    </location>
</feature>